<feature type="domain" description="RING-type" evidence="4">
    <location>
        <begin position="139"/>
        <end position="199"/>
    </location>
</feature>
<dbReference type="InterPro" id="IPR013083">
    <property type="entry name" value="Znf_RING/FYVE/PHD"/>
</dbReference>
<dbReference type="PROSITE" id="PS00518">
    <property type="entry name" value="ZF_RING_1"/>
    <property type="match status" value="1"/>
</dbReference>
<protein>
    <recommendedName>
        <fullName evidence="4">RING-type domain-containing protein</fullName>
    </recommendedName>
</protein>
<evidence type="ECO:0000259" key="4">
    <source>
        <dbReference type="PROSITE" id="PS50089"/>
    </source>
</evidence>
<sequence length="226" mass="26945">MKFGKYWKTEIEKLPTKLQKYALHYKKWKKINVNNANIIIDLAKECNIVNNIITKNTTQKSSFFSFFKKETKLDQKQLYDFAMLNKKTLYKICKKLDKKFNCEYYKPWLQKYYNKFLFNCGIYHTKMSLVNNKEVSQSCPICITELNDNVPSVITECGHVFCYPCILVMYNIRNKRGTIHNLINNENVYHRNKDCPICRSSIFMDGLDKNNIYPAKFEYILDTIDH</sequence>
<dbReference type="InterPro" id="IPR018957">
    <property type="entry name" value="Znf_C3HC4_RING-type"/>
</dbReference>
<keyword evidence="1" id="KW-0479">Metal-binding</keyword>
<dbReference type="AlphaFoldDB" id="A0A6C0IAU7"/>
<dbReference type="Pfam" id="PF00097">
    <property type="entry name" value="zf-C3HC4"/>
    <property type="match status" value="1"/>
</dbReference>
<evidence type="ECO:0000256" key="1">
    <source>
        <dbReference type="ARBA" id="ARBA00022723"/>
    </source>
</evidence>
<evidence type="ECO:0000256" key="3">
    <source>
        <dbReference type="ARBA" id="ARBA00022833"/>
    </source>
</evidence>
<keyword evidence="2" id="KW-0863">Zinc-finger</keyword>
<dbReference type="PROSITE" id="PS50089">
    <property type="entry name" value="ZF_RING_2"/>
    <property type="match status" value="1"/>
</dbReference>
<dbReference type="InterPro" id="IPR001841">
    <property type="entry name" value="Znf_RING"/>
</dbReference>
<name>A0A6C0IAU7_9ZZZZ</name>
<evidence type="ECO:0000256" key="2">
    <source>
        <dbReference type="ARBA" id="ARBA00022771"/>
    </source>
</evidence>
<proteinExistence type="predicted"/>
<dbReference type="InterPro" id="IPR017907">
    <property type="entry name" value="Znf_RING_CS"/>
</dbReference>
<dbReference type="GO" id="GO:0008270">
    <property type="term" value="F:zinc ion binding"/>
    <property type="evidence" value="ECO:0007669"/>
    <property type="project" value="UniProtKB-KW"/>
</dbReference>
<reference evidence="5" key="1">
    <citation type="journal article" date="2020" name="Nature">
        <title>Giant virus diversity and host interactions through global metagenomics.</title>
        <authorList>
            <person name="Schulz F."/>
            <person name="Roux S."/>
            <person name="Paez-Espino D."/>
            <person name="Jungbluth S."/>
            <person name="Walsh D.A."/>
            <person name="Denef V.J."/>
            <person name="McMahon K.D."/>
            <person name="Konstantinidis K.T."/>
            <person name="Eloe-Fadrosh E.A."/>
            <person name="Kyrpides N.C."/>
            <person name="Woyke T."/>
        </authorList>
    </citation>
    <scope>NUCLEOTIDE SEQUENCE</scope>
    <source>
        <strain evidence="5">GVMAG-M-3300023184-68</strain>
    </source>
</reference>
<accession>A0A6C0IAU7</accession>
<dbReference type="EMBL" id="MN740153">
    <property type="protein sequence ID" value="QHT90161.1"/>
    <property type="molecule type" value="Genomic_DNA"/>
</dbReference>
<dbReference type="SMART" id="SM00184">
    <property type="entry name" value="RING"/>
    <property type="match status" value="1"/>
</dbReference>
<keyword evidence="3" id="KW-0862">Zinc</keyword>
<dbReference type="Gene3D" id="3.30.40.10">
    <property type="entry name" value="Zinc/RING finger domain, C3HC4 (zinc finger)"/>
    <property type="match status" value="1"/>
</dbReference>
<evidence type="ECO:0000313" key="5">
    <source>
        <dbReference type="EMBL" id="QHT90161.1"/>
    </source>
</evidence>
<dbReference type="SUPFAM" id="SSF57850">
    <property type="entry name" value="RING/U-box"/>
    <property type="match status" value="1"/>
</dbReference>
<organism evidence="5">
    <name type="scientific">viral metagenome</name>
    <dbReference type="NCBI Taxonomy" id="1070528"/>
    <lineage>
        <taxon>unclassified sequences</taxon>
        <taxon>metagenomes</taxon>
        <taxon>organismal metagenomes</taxon>
    </lineage>
</organism>